<accession>A0A0C9S074</accession>
<dbReference type="InterPro" id="IPR013584">
    <property type="entry name" value="RAP"/>
</dbReference>
<gene>
    <name evidence="3" type="primary">Fastkd5</name>
    <name evidence="3" type="ORF">g.23098</name>
</gene>
<organism evidence="3">
    <name type="scientific">Fopius arisanus</name>
    <dbReference type="NCBI Taxonomy" id="64838"/>
    <lineage>
        <taxon>Eukaryota</taxon>
        <taxon>Metazoa</taxon>
        <taxon>Ecdysozoa</taxon>
        <taxon>Arthropoda</taxon>
        <taxon>Hexapoda</taxon>
        <taxon>Insecta</taxon>
        <taxon>Pterygota</taxon>
        <taxon>Neoptera</taxon>
        <taxon>Endopterygota</taxon>
        <taxon>Hymenoptera</taxon>
        <taxon>Apocrita</taxon>
        <taxon>Ichneumonoidea</taxon>
        <taxon>Braconidae</taxon>
        <taxon>Opiinae</taxon>
        <taxon>Fopius</taxon>
    </lineage>
</organism>
<reference evidence="3" key="1">
    <citation type="submission" date="2015-01" db="EMBL/GenBank/DDBJ databases">
        <title>Transcriptome Assembly of Fopius arisanus.</title>
        <authorList>
            <person name="Geib S."/>
        </authorList>
    </citation>
    <scope>NUCLEOTIDE SEQUENCE</scope>
</reference>
<proteinExistence type="predicted"/>
<sequence length="690" mass="81012">MFTRRVRMLLKIRDQSSLLRSSRDYVEPNLNFSIVTPRKSSSPAPKSSCFSTQKIKGYSKLSQVPQASAIPDDPSDEDCSHDGSNRPIRMTENRRAYEVLQSDRYRKTIIRKIIPDEEFSEETIENILQREWTETPEVSKLMENFRILSYDARSKNKKFTDRHIKILERLQLVCKDLLTDQIWLLLRYLEMWYPMEIKTRLRALTALEDALDDECYRRGIDWDADDLLMTCDLFYHLRRARQSKFIGFAMKKLGLKPTKMSSDNYPHYMYLLSIGRKPYINMYELEYRLEAIVEEFNAEELAVIAMGFFKTETSIRNPALSGHIVQKCVDNMNNLDEIFISAVMKMARHSVHLRDREILRTLLRRFRLRIDDISTASLVHAAHTGATSLVFEKEAMDAIMNKLVEKGLSDARLKDIERLLFCLMIFNYPKEFPLYELALKELRNPVRTTERQKFAVTYACSLMYLSHVNIYPLDIIGRIMNHEYIKQIYKNNAFKVGREYLTLESGLKIEVPEYKGPFLPERIYNFLARRYASDVVWREDPSDRVQTYHKFLFEVVHYLKEMVGEKNLFIDQVLPQFQRADLIFCVDNDNNFIPSEPMLKKCPTFQVKFAPETASLRWFVVVLATHNHLFRGTAELSGSVETKLRQLTRIGYTPITIVLPTWTKLKEAERSDYLRNVITKTINNKKPVSP</sequence>
<evidence type="ECO:0000256" key="1">
    <source>
        <dbReference type="SAM" id="MobiDB-lite"/>
    </source>
</evidence>
<protein>
    <submittedName>
        <fullName evidence="3">Fastkd5 protein</fullName>
    </submittedName>
</protein>
<dbReference type="EMBL" id="GBYB01013876">
    <property type="protein sequence ID" value="JAG83643.1"/>
    <property type="molecule type" value="Transcribed_RNA"/>
</dbReference>
<feature type="region of interest" description="Disordered" evidence="1">
    <location>
        <begin position="61"/>
        <end position="87"/>
    </location>
</feature>
<dbReference type="AlphaFoldDB" id="A0A0C9S074"/>
<feature type="domain" description="RAP" evidence="2">
    <location>
        <begin position="621"/>
        <end position="677"/>
    </location>
</feature>
<feature type="compositionally biased region" description="Basic and acidic residues" evidence="1">
    <location>
        <begin position="78"/>
        <end position="87"/>
    </location>
</feature>
<name>A0A0C9S074_9HYME</name>
<evidence type="ECO:0000259" key="2">
    <source>
        <dbReference type="SMART" id="SM00952"/>
    </source>
</evidence>
<evidence type="ECO:0000313" key="3">
    <source>
        <dbReference type="EMBL" id="JAG83643.1"/>
    </source>
</evidence>
<dbReference type="SMART" id="SM00952">
    <property type="entry name" value="RAP"/>
    <property type="match status" value="1"/>
</dbReference>